<dbReference type="AlphaFoldDB" id="A0A1F7HJA5"/>
<evidence type="ECO:0000313" key="3">
    <source>
        <dbReference type="Proteomes" id="UP000177199"/>
    </source>
</evidence>
<feature type="transmembrane region" description="Helical" evidence="1">
    <location>
        <begin position="33"/>
        <end position="52"/>
    </location>
</feature>
<dbReference type="Proteomes" id="UP000177199">
    <property type="component" value="Unassembled WGS sequence"/>
</dbReference>
<proteinExistence type="predicted"/>
<dbReference type="EMBL" id="MFZV01000018">
    <property type="protein sequence ID" value="OGK31153.1"/>
    <property type="molecule type" value="Genomic_DNA"/>
</dbReference>
<feature type="transmembrane region" description="Helical" evidence="1">
    <location>
        <begin position="7"/>
        <end position="27"/>
    </location>
</feature>
<keyword evidence="1" id="KW-0472">Membrane</keyword>
<reference evidence="2 3" key="1">
    <citation type="journal article" date="2016" name="Nat. Commun.">
        <title>Thousands of microbial genomes shed light on interconnected biogeochemical processes in an aquifer system.</title>
        <authorList>
            <person name="Anantharaman K."/>
            <person name="Brown C.T."/>
            <person name="Hug L.A."/>
            <person name="Sharon I."/>
            <person name="Castelle C.J."/>
            <person name="Probst A.J."/>
            <person name="Thomas B.C."/>
            <person name="Singh A."/>
            <person name="Wilkins M.J."/>
            <person name="Karaoz U."/>
            <person name="Brodie E.L."/>
            <person name="Williams K.H."/>
            <person name="Hubbard S.S."/>
            <person name="Banfield J.F."/>
        </authorList>
    </citation>
    <scope>NUCLEOTIDE SEQUENCE [LARGE SCALE GENOMIC DNA]</scope>
</reference>
<comment type="caution">
    <text evidence="2">The sequence shown here is derived from an EMBL/GenBank/DDBJ whole genome shotgun (WGS) entry which is preliminary data.</text>
</comment>
<accession>A0A1F7HJA5</accession>
<feature type="transmembrane region" description="Helical" evidence="1">
    <location>
        <begin position="64"/>
        <end position="84"/>
    </location>
</feature>
<sequence length="85" mass="10135">MKIKATTFLDYLILSTGAIFLIFFLQLYQGERISSFLILLSFVLFYIIWAFYHHTKDESLHIKTMIEYIFIGFTFLLLLIVIFII</sequence>
<protein>
    <submittedName>
        <fullName evidence="2">Uncharacterized protein</fullName>
    </submittedName>
</protein>
<keyword evidence="1" id="KW-0812">Transmembrane</keyword>
<evidence type="ECO:0000313" key="2">
    <source>
        <dbReference type="EMBL" id="OGK31153.1"/>
    </source>
</evidence>
<name>A0A1F7HJA5_9BACT</name>
<keyword evidence="1" id="KW-1133">Transmembrane helix</keyword>
<evidence type="ECO:0000256" key="1">
    <source>
        <dbReference type="SAM" id="Phobius"/>
    </source>
</evidence>
<gene>
    <name evidence="2" type="ORF">A3F29_01000</name>
</gene>
<organism evidence="2 3">
    <name type="scientific">Candidatus Roizmanbacteria bacterium RIFCSPHIGHO2_12_FULL_33_9</name>
    <dbReference type="NCBI Taxonomy" id="1802045"/>
    <lineage>
        <taxon>Bacteria</taxon>
        <taxon>Candidatus Roizmaniibacteriota</taxon>
    </lineage>
</organism>